<organism evidence="2 3">
    <name type="scientific">Uliginosibacterium paludis</name>
    <dbReference type="NCBI Taxonomy" id="1615952"/>
    <lineage>
        <taxon>Bacteria</taxon>
        <taxon>Pseudomonadati</taxon>
        <taxon>Pseudomonadota</taxon>
        <taxon>Betaproteobacteria</taxon>
        <taxon>Rhodocyclales</taxon>
        <taxon>Zoogloeaceae</taxon>
        <taxon>Uliginosibacterium</taxon>
    </lineage>
</organism>
<keyword evidence="3" id="KW-1185">Reference proteome</keyword>
<accession>A0ABV2CTX5</accession>
<name>A0ABV2CTX5_9RHOO</name>
<reference evidence="2 3" key="1">
    <citation type="submission" date="2024-07" db="EMBL/GenBank/DDBJ databases">
        <title>Uliginosibacterium paludis KCTC:42655.</title>
        <authorList>
            <person name="Kim M.K."/>
        </authorList>
    </citation>
    <scope>NUCLEOTIDE SEQUENCE [LARGE SCALE GENOMIC DNA]</scope>
    <source>
        <strain evidence="2 3">KCTC 42655</strain>
    </source>
</reference>
<proteinExistence type="predicted"/>
<comment type="caution">
    <text evidence="2">The sequence shown here is derived from an EMBL/GenBank/DDBJ whole genome shotgun (WGS) entry which is preliminary data.</text>
</comment>
<dbReference type="EMBL" id="JBEWLZ010000011">
    <property type="protein sequence ID" value="MET1491377.1"/>
    <property type="molecule type" value="Genomic_DNA"/>
</dbReference>
<protein>
    <submittedName>
        <fullName evidence="2">PilZ domain-containing protein</fullName>
    </submittedName>
</protein>
<dbReference type="Proteomes" id="UP001548590">
    <property type="component" value="Unassembled WGS sequence"/>
</dbReference>
<feature type="domain" description="PilZ" evidence="1">
    <location>
        <begin position="20"/>
        <end position="100"/>
    </location>
</feature>
<dbReference type="RefSeq" id="WP_345929279.1">
    <property type="nucleotide sequence ID" value="NZ_JBDIVF010000009.1"/>
</dbReference>
<dbReference type="InterPro" id="IPR009875">
    <property type="entry name" value="PilZ_domain"/>
</dbReference>
<gene>
    <name evidence="2" type="ORF">ABVT11_16180</name>
</gene>
<dbReference type="Pfam" id="PF07238">
    <property type="entry name" value="PilZ"/>
    <property type="match status" value="1"/>
</dbReference>
<sequence length="123" mass="12962">MSQSAVSQASGVRAGVLSLNINSKTALYAAYMPFLKGGGLFIPTNRAYVSGDEIFMLLQLMDDPQKLAVKGKVVWLTPANAQNGKTQGVGVQFEPDEGGTAVKIKIEQILGGAIGSNRPTHTL</sequence>
<evidence type="ECO:0000313" key="2">
    <source>
        <dbReference type="EMBL" id="MET1491377.1"/>
    </source>
</evidence>
<evidence type="ECO:0000313" key="3">
    <source>
        <dbReference type="Proteomes" id="UP001548590"/>
    </source>
</evidence>
<dbReference type="Gene3D" id="2.40.10.220">
    <property type="entry name" value="predicted glycosyltransferase like domains"/>
    <property type="match status" value="1"/>
</dbReference>
<evidence type="ECO:0000259" key="1">
    <source>
        <dbReference type="Pfam" id="PF07238"/>
    </source>
</evidence>